<accession>A0A6M3KBY9</accession>
<proteinExistence type="predicted"/>
<organism evidence="2">
    <name type="scientific">viral metagenome</name>
    <dbReference type="NCBI Taxonomy" id="1070528"/>
    <lineage>
        <taxon>unclassified sequences</taxon>
        <taxon>metagenomes</taxon>
        <taxon>organismal metagenomes</taxon>
    </lineage>
</organism>
<dbReference type="AlphaFoldDB" id="A0A6M3KBY9"/>
<sequence length="61" mass="7344">MNILMSVEKIKRDIQERIDANYSRSFNFYQGYICALYMADMIKSPEEYQELKDWIEGLDLN</sequence>
<dbReference type="EMBL" id="MT142376">
    <property type="protein sequence ID" value="QJA79332.1"/>
    <property type="molecule type" value="Genomic_DNA"/>
</dbReference>
<reference evidence="2" key="1">
    <citation type="submission" date="2020-03" db="EMBL/GenBank/DDBJ databases">
        <title>The deep terrestrial virosphere.</title>
        <authorList>
            <person name="Holmfeldt K."/>
            <person name="Nilsson E."/>
            <person name="Simone D."/>
            <person name="Lopez-Fernandez M."/>
            <person name="Wu X."/>
            <person name="de Brujin I."/>
            <person name="Lundin D."/>
            <person name="Andersson A."/>
            <person name="Bertilsson S."/>
            <person name="Dopson M."/>
        </authorList>
    </citation>
    <scope>NUCLEOTIDE SEQUENCE</scope>
    <source>
        <strain evidence="2">MM415A00919</strain>
        <strain evidence="1">MM415B01941</strain>
    </source>
</reference>
<evidence type="ECO:0000313" key="1">
    <source>
        <dbReference type="EMBL" id="QJA56035.1"/>
    </source>
</evidence>
<gene>
    <name evidence="2" type="ORF">MM415A00919_0029</name>
    <name evidence="1" type="ORF">MM415B01941_0026</name>
</gene>
<name>A0A6M3KBY9_9ZZZZ</name>
<evidence type="ECO:0000313" key="2">
    <source>
        <dbReference type="EMBL" id="QJA79332.1"/>
    </source>
</evidence>
<dbReference type="EMBL" id="MT141195">
    <property type="protein sequence ID" value="QJA56035.1"/>
    <property type="molecule type" value="Genomic_DNA"/>
</dbReference>
<protein>
    <submittedName>
        <fullName evidence="2">Uncharacterized protein</fullName>
    </submittedName>
</protein>